<dbReference type="OrthoDB" id="1850874at2"/>
<sequence>MKITWKGVDRLQKKLIQKSATDFRAVEEKNIRDIYTRSQKAGGTPVGDYTGGGQLRKSAQYRSDEMGYLAEYGPHVEYGHRTINGGYVPGQYYLKRNVDTQRPIYKQDLKDKLKE</sequence>
<keyword evidence="2" id="KW-1185">Reference proteome</keyword>
<evidence type="ECO:0008006" key="3">
    <source>
        <dbReference type="Google" id="ProtNLM"/>
    </source>
</evidence>
<name>A0A3D8PLP9_9BACI</name>
<dbReference type="RefSeq" id="WP_115774276.1">
    <property type="nucleotide sequence ID" value="NZ_PIOC01000023.1"/>
</dbReference>
<gene>
    <name evidence="1" type="ORF">CWR48_15710</name>
</gene>
<protein>
    <recommendedName>
        <fullName evidence="3">HK97 gp10 family phage protein</fullName>
    </recommendedName>
</protein>
<evidence type="ECO:0000313" key="1">
    <source>
        <dbReference type="EMBL" id="RDW17046.1"/>
    </source>
</evidence>
<reference evidence="2" key="1">
    <citation type="submission" date="2017-11" db="EMBL/GenBank/DDBJ databases">
        <authorList>
            <person name="Zhu W."/>
        </authorList>
    </citation>
    <scope>NUCLEOTIDE SEQUENCE [LARGE SCALE GENOMIC DNA]</scope>
    <source>
        <strain evidence="2">CAU 1183</strain>
    </source>
</reference>
<organism evidence="1 2">
    <name type="scientific">Oceanobacillus arenosus</name>
    <dbReference type="NCBI Taxonomy" id="1229153"/>
    <lineage>
        <taxon>Bacteria</taxon>
        <taxon>Bacillati</taxon>
        <taxon>Bacillota</taxon>
        <taxon>Bacilli</taxon>
        <taxon>Bacillales</taxon>
        <taxon>Bacillaceae</taxon>
        <taxon>Oceanobacillus</taxon>
    </lineage>
</organism>
<dbReference type="AlphaFoldDB" id="A0A3D8PLP9"/>
<dbReference type="EMBL" id="PIOC01000023">
    <property type="protein sequence ID" value="RDW17046.1"/>
    <property type="molecule type" value="Genomic_DNA"/>
</dbReference>
<proteinExistence type="predicted"/>
<comment type="caution">
    <text evidence="1">The sequence shown here is derived from an EMBL/GenBank/DDBJ whole genome shotgun (WGS) entry which is preliminary data.</text>
</comment>
<accession>A0A3D8PLP9</accession>
<evidence type="ECO:0000313" key="2">
    <source>
        <dbReference type="Proteomes" id="UP000257143"/>
    </source>
</evidence>
<dbReference type="Proteomes" id="UP000257143">
    <property type="component" value="Unassembled WGS sequence"/>
</dbReference>